<accession>A0A4Z2EKU0</accession>
<name>A0A4Z2EKU0_9TELE</name>
<gene>
    <name evidence="1" type="ORF">EYF80_060285</name>
</gene>
<evidence type="ECO:0000313" key="1">
    <source>
        <dbReference type="EMBL" id="TNN29567.1"/>
    </source>
</evidence>
<keyword evidence="2" id="KW-1185">Reference proteome</keyword>
<evidence type="ECO:0000313" key="2">
    <source>
        <dbReference type="Proteomes" id="UP000314294"/>
    </source>
</evidence>
<comment type="caution">
    <text evidence="1">The sequence shown here is derived from an EMBL/GenBank/DDBJ whole genome shotgun (WGS) entry which is preliminary data.</text>
</comment>
<dbReference type="EMBL" id="SRLO01005487">
    <property type="protein sequence ID" value="TNN29567.1"/>
    <property type="molecule type" value="Genomic_DNA"/>
</dbReference>
<organism evidence="1 2">
    <name type="scientific">Liparis tanakae</name>
    <name type="common">Tanaka's snailfish</name>
    <dbReference type="NCBI Taxonomy" id="230148"/>
    <lineage>
        <taxon>Eukaryota</taxon>
        <taxon>Metazoa</taxon>
        <taxon>Chordata</taxon>
        <taxon>Craniata</taxon>
        <taxon>Vertebrata</taxon>
        <taxon>Euteleostomi</taxon>
        <taxon>Actinopterygii</taxon>
        <taxon>Neopterygii</taxon>
        <taxon>Teleostei</taxon>
        <taxon>Neoteleostei</taxon>
        <taxon>Acanthomorphata</taxon>
        <taxon>Eupercaria</taxon>
        <taxon>Perciformes</taxon>
        <taxon>Cottioidei</taxon>
        <taxon>Cottales</taxon>
        <taxon>Liparidae</taxon>
        <taxon>Liparis</taxon>
    </lineage>
</organism>
<reference evidence="1 2" key="1">
    <citation type="submission" date="2019-03" db="EMBL/GenBank/DDBJ databases">
        <title>First draft genome of Liparis tanakae, snailfish: a comprehensive survey of snailfish specific genes.</title>
        <authorList>
            <person name="Kim W."/>
            <person name="Song I."/>
            <person name="Jeong J.-H."/>
            <person name="Kim D."/>
            <person name="Kim S."/>
            <person name="Ryu S."/>
            <person name="Song J.Y."/>
            <person name="Lee S.K."/>
        </authorList>
    </citation>
    <scope>NUCLEOTIDE SEQUENCE [LARGE SCALE GENOMIC DNA]</scope>
    <source>
        <tissue evidence="1">Muscle</tissue>
    </source>
</reference>
<protein>
    <submittedName>
        <fullName evidence="1">Uncharacterized protein</fullName>
    </submittedName>
</protein>
<proteinExistence type="predicted"/>
<dbReference type="Proteomes" id="UP000314294">
    <property type="component" value="Unassembled WGS sequence"/>
</dbReference>
<dbReference type="AlphaFoldDB" id="A0A4Z2EKU0"/>
<sequence>MAQRHVMSGVEHVLTPQITSYQTGDEMILGVINPRSCFQPLGEAVPSAYGQRRRQGDGAEAAPLREAMEETLHHMSRCSMLRI</sequence>